<keyword evidence="30" id="KW-1207">Sterol metabolism</keyword>
<feature type="domain" description="Proprotein convertase subtilisin/kexin type 9 C-terminal" evidence="41">
    <location>
        <begin position="599"/>
        <end position="672"/>
    </location>
</feature>
<keyword evidence="29" id="KW-1015">Disulfide bond</keyword>
<evidence type="ECO:0000256" key="28">
    <source>
        <dbReference type="ARBA" id="ARBA00023145"/>
    </source>
</evidence>
<evidence type="ECO:0000256" key="32">
    <source>
        <dbReference type="ARBA" id="ARBA00023221"/>
    </source>
</evidence>
<dbReference type="GO" id="GO:0006915">
    <property type="term" value="P:apoptotic process"/>
    <property type="evidence" value="ECO:0007669"/>
    <property type="project" value="UniProtKB-KW"/>
</dbReference>
<dbReference type="GO" id="GO:0009986">
    <property type="term" value="C:cell surface"/>
    <property type="evidence" value="ECO:0007669"/>
    <property type="project" value="UniProtKB-SubCell"/>
</dbReference>
<feature type="domain" description="Proprotein convertase subtilisin/kexin type 9 C-terminal" evidence="42">
    <location>
        <begin position="539"/>
        <end position="597"/>
    </location>
</feature>
<feature type="domain" description="Peptidase S8/S53" evidence="38">
    <location>
        <begin position="182"/>
        <end position="427"/>
    </location>
</feature>
<protein>
    <recommendedName>
        <fullName evidence="11">Proprotein convertase subtilisin/kexin type 9</fullName>
    </recommendedName>
    <alternativeName>
        <fullName evidence="35">Proprotein convertase 9</fullName>
    </alternativeName>
    <alternativeName>
        <fullName evidence="34">Subtilisin/kexin-like protease PC9</fullName>
    </alternativeName>
</protein>
<dbReference type="InterPro" id="IPR041052">
    <property type="entry name" value="PCSK9_C2"/>
</dbReference>
<dbReference type="FunFam" id="2.60.120.690:FF:000001">
    <property type="entry name" value="Proprotein convertase subtilisin/kexin type 9"/>
    <property type="match status" value="1"/>
</dbReference>
<dbReference type="GO" id="GO:0043523">
    <property type="term" value="P:regulation of neuron apoptotic process"/>
    <property type="evidence" value="ECO:0007669"/>
    <property type="project" value="UniProtKB-ARBA"/>
</dbReference>
<keyword evidence="20" id="KW-0967">Endosome</keyword>
<keyword evidence="23" id="KW-0256">Endoplasmic reticulum</keyword>
<dbReference type="GO" id="GO:0006508">
    <property type="term" value="P:proteolysis"/>
    <property type="evidence" value="ECO:0007669"/>
    <property type="project" value="UniProtKB-KW"/>
</dbReference>
<proteinExistence type="inferred from homology"/>
<keyword evidence="22" id="KW-0068">Autocatalytic cleavage</keyword>
<evidence type="ECO:0000256" key="13">
    <source>
        <dbReference type="ARBA" id="ARBA00022525"/>
    </source>
</evidence>
<keyword evidence="32" id="KW-0753">Steroid metabolism</keyword>
<dbReference type="FunFam" id="3.40.50.200:FF:000016">
    <property type="entry name" value="Proprotein convertase subtilisin/kexin type 9"/>
    <property type="match status" value="1"/>
</dbReference>
<dbReference type="InterPro" id="IPR041254">
    <property type="entry name" value="PCSK9_C1"/>
</dbReference>
<keyword evidence="15" id="KW-0597">Phosphoprotein</keyword>
<evidence type="ECO:0000256" key="16">
    <source>
        <dbReference type="ARBA" id="ARBA00022641"/>
    </source>
</evidence>
<dbReference type="PANTHER" id="PTHR43806:SF60">
    <property type="entry name" value="PROPROTEIN CONVERTASE SUBTILISIN_KEXIN TYPE 9"/>
    <property type="match status" value="1"/>
</dbReference>
<dbReference type="GO" id="GO:0005764">
    <property type="term" value="C:lysosome"/>
    <property type="evidence" value="ECO:0007669"/>
    <property type="project" value="UniProtKB-SubCell"/>
</dbReference>
<keyword evidence="26" id="KW-0333">Golgi apparatus</keyword>
<evidence type="ECO:0000256" key="24">
    <source>
        <dbReference type="ARBA" id="ARBA00022825"/>
    </source>
</evidence>
<dbReference type="InterPro" id="IPR022398">
    <property type="entry name" value="Peptidase_S8_His-AS"/>
</dbReference>
<evidence type="ECO:0000256" key="20">
    <source>
        <dbReference type="ARBA" id="ARBA00022753"/>
    </source>
</evidence>
<dbReference type="InterPro" id="IPR000209">
    <property type="entry name" value="Peptidase_S8/S53_dom"/>
</dbReference>
<evidence type="ECO:0000256" key="21">
    <source>
        <dbReference type="ARBA" id="ARBA00022801"/>
    </source>
</evidence>
<evidence type="ECO:0000256" key="29">
    <source>
        <dbReference type="ARBA" id="ARBA00023157"/>
    </source>
</evidence>
<keyword evidence="12" id="KW-0963">Cytoplasm</keyword>
<evidence type="ECO:0000256" key="26">
    <source>
        <dbReference type="ARBA" id="ARBA00023034"/>
    </source>
</evidence>
<dbReference type="PRINTS" id="PR00723">
    <property type="entry name" value="SUBTILISIN"/>
</dbReference>
<feature type="active site" description="Charge relay system" evidence="36">
    <location>
        <position position="230"/>
    </location>
</feature>
<evidence type="ECO:0000256" key="1">
    <source>
        <dbReference type="ARBA" id="ARBA00001913"/>
    </source>
</evidence>
<keyword evidence="28" id="KW-0865">Zymogen</keyword>
<dbReference type="Proteomes" id="UP000288216">
    <property type="component" value="Unassembled WGS sequence"/>
</dbReference>
<evidence type="ECO:0000256" key="3">
    <source>
        <dbReference type="ARBA" id="ARBA00004240"/>
    </source>
</evidence>
<dbReference type="InterPro" id="IPR034193">
    <property type="entry name" value="PCSK9_ProteinaseK-like"/>
</dbReference>
<evidence type="ECO:0000256" key="30">
    <source>
        <dbReference type="ARBA" id="ARBA00023166"/>
    </source>
</evidence>
<dbReference type="SUPFAM" id="SSF52743">
    <property type="entry name" value="Subtilisin-like"/>
    <property type="match status" value="1"/>
</dbReference>
<comment type="cofactor">
    <cofactor evidence="1">
        <name>Ca(2+)</name>
        <dbReference type="ChEBI" id="CHEBI:29108"/>
    </cofactor>
</comment>
<evidence type="ECO:0000256" key="7">
    <source>
        <dbReference type="ARBA" id="ARBA00004555"/>
    </source>
</evidence>
<dbReference type="Pfam" id="PF05922">
    <property type="entry name" value="Inhibitor_I9"/>
    <property type="match status" value="1"/>
</dbReference>
<feature type="domain" description="Inhibitor I9" evidence="39">
    <location>
        <begin position="81"/>
        <end position="153"/>
    </location>
</feature>
<evidence type="ECO:0000256" key="23">
    <source>
        <dbReference type="ARBA" id="ARBA00022824"/>
    </source>
</evidence>
<dbReference type="GO" id="GO:0004252">
    <property type="term" value="F:serine-type endopeptidase activity"/>
    <property type="evidence" value="ECO:0007669"/>
    <property type="project" value="UniProtKB-UniRule"/>
</dbReference>
<evidence type="ECO:0000256" key="34">
    <source>
        <dbReference type="ARBA" id="ARBA00032525"/>
    </source>
</evidence>
<dbReference type="Pfam" id="PF18464">
    <property type="entry name" value="PCSK9_C2"/>
    <property type="match status" value="1"/>
</dbReference>
<dbReference type="AlphaFoldDB" id="A0A401PNF4"/>
<feature type="non-terminal residue" evidence="43">
    <location>
        <position position="1"/>
    </location>
</feature>
<evidence type="ECO:0000256" key="37">
    <source>
        <dbReference type="SAM" id="SignalP"/>
    </source>
</evidence>
<reference evidence="43 44" key="1">
    <citation type="journal article" date="2018" name="Nat. Ecol. Evol.">
        <title>Shark genomes provide insights into elasmobranch evolution and the origin of vertebrates.</title>
        <authorList>
            <person name="Hara Y"/>
            <person name="Yamaguchi K"/>
            <person name="Onimaru K"/>
            <person name="Kadota M"/>
            <person name="Koyanagi M"/>
            <person name="Keeley SD"/>
            <person name="Tatsumi K"/>
            <person name="Tanaka K"/>
            <person name="Motone F"/>
            <person name="Kageyama Y"/>
            <person name="Nozu R"/>
            <person name="Adachi N"/>
            <person name="Nishimura O"/>
            <person name="Nakagawa R"/>
            <person name="Tanegashima C"/>
            <person name="Kiyatake I"/>
            <person name="Matsumoto R"/>
            <person name="Murakumo K"/>
            <person name="Nishida K"/>
            <person name="Terakita A"/>
            <person name="Kuratani S"/>
            <person name="Sato K"/>
            <person name="Hyodo S Kuraku.S."/>
        </authorList>
    </citation>
    <scope>NUCLEOTIDE SEQUENCE [LARGE SCALE GENOMIC DNA]</scope>
</reference>
<keyword evidence="25" id="KW-0106">Calcium</keyword>
<comment type="caution">
    <text evidence="43">The sequence shown here is derived from an EMBL/GenBank/DDBJ whole genome shotgun (WGS) entry which is preliminary data.</text>
</comment>
<keyword evidence="24 36" id="KW-0720">Serine protease</keyword>
<dbReference type="InterPro" id="IPR050131">
    <property type="entry name" value="Peptidase_S8_subtilisin-like"/>
</dbReference>
<feature type="signal peptide" evidence="37">
    <location>
        <begin position="1"/>
        <end position="31"/>
    </location>
</feature>
<dbReference type="Gene3D" id="3.30.70.80">
    <property type="entry name" value="Peptidase S8 propeptide/proteinase inhibitor I9"/>
    <property type="match status" value="1"/>
</dbReference>
<evidence type="ECO:0000256" key="22">
    <source>
        <dbReference type="ARBA" id="ARBA00022813"/>
    </source>
</evidence>
<evidence type="ECO:0000259" key="38">
    <source>
        <dbReference type="Pfam" id="PF00082"/>
    </source>
</evidence>
<evidence type="ECO:0000256" key="33">
    <source>
        <dbReference type="ARBA" id="ARBA00023228"/>
    </source>
</evidence>
<keyword evidence="14" id="KW-0153">Cholesterol metabolism</keyword>
<dbReference type="GO" id="GO:0005768">
    <property type="term" value="C:endosome"/>
    <property type="evidence" value="ECO:0007669"/>
    <property type="project" value="UniProtKB-SubCell"/>
</dbReference>
<comment type="subunit">
    <text evidence="10">Monomer. Can self-associate to form dimers and higher multimers which may have increased LDLR degrading activity. The precursor protein but not the mature protein may form multimers. Interacts with APOB, VLDLR, LRP8/APOER2 and BACE1. The full-length immature form (pro-PCSK9) interacts with SCNN1A, SCNN1B and SCNN1G. The pro-PCSK9 form (via C-terminal domain) interacts with LDLR. Interacts (via the C-terminal domain) with ANXA2 (via repeat Annexin 1); the interaction inhibits the degradation of LDLR.</text>
</comment>
<dbReference type="PROSITE" id="PS00137">
    <property type="entry name" value="SUBTILASE_HIS"/>
    <property type="match status" value="1"/>
</dbReference>
<dbReference type="FunFam" id="3.30.70.80:FF:000004">
    <property type="entry name" value="Proprotein convertase subtilisin/kexin type 9"/>
    <property type="match status" value="1"/>
</dbReference>
<dbReference type="GO" id="GO:0005783">
    <property type="term" value="C:endoplasmic reticulum"/>
    <property type="evidence" value="ECO:0007669"/>
    <property type="project" value="UniProtKB-SubCell"/>
</dbReference>
<evidence type="ECO:0000256" key="12">
    <source>
        <dbReference type="ARBA" id="ARBA00022490"/>
    </source>
</evidence>
<feature type="active site" description="Charge relay system" evidence="36">
    <location>
        <position position="190"/>
    </location>
</feature>
<dbReference type="OrthoDB" id="206201at2759"/>
<evidence type="ECO:0000259" key="42">
    <source>
        <dbReference type="Pfam" id="PF18464"/>
    </source>
</evidence>
<evidence type="ECO:0000256" key="14">
    <source>
        <dbReference type="ARBA" id="ARBA00022548"/>
    </source>
</evidence>
<dbReference type="EMBL" id="BFAA01001053">
    <property type="protein sequence ID" value="GCB74653.1"/>
    <property type="molecule type" value="Genomic_DNA"/>
</dbReference>
<evidence type="ECO:0000259" key="40">
    <source>
        <dbReference type="Pfam" id="PF18459"/>
    </source>
</evidence>
<evidence type="ECO:0000256" key="10">
    <source>
        <dbReference type="ARBA" id="ARBA00011841"/>
    </source>
</evidence>
<evidence type="ECO:0000256" key="25">
    <source>
        <dbReference type="ARBA" id="ARBA00022837"/>
    </source>
</evidence>
<evidence type="ECO:0000259" key="39">
    <source>
        <dbReference type="Pfam" id="PF05922"/>
    </source>
</evidence>
<organism evidence="43 44">
    <name type="scientific">Scyliorhinus torazame</name>
    <name type="common">Cloudy catshark</name>
    <name type="synonym">Catulus torazame</name>
    <dbReference type="NCBI Taxonomy" id="75743"/>
    <lineage>
        <taxon>Eukaryota</taxon>
        <taxon>Metazoa</taxon>
        <taxon>Chordata</taxon>
        <taxon>Craniata</taxon>
        <taxon>Vertebrata</taxon>
        <taxon>Chondrichthyes</taxon>
        <taxon>Elasmobranchii</taxon>
        <taxon>Galeomorphii</taxon>
        <taxon>Galeoidea</taxon>
        <taxon>Carcharhiniformes</taxon>
        <taxon>Scyliorhinidae</taxon>
        <taxon>Scyliorhinus</taxon>
    </lineage>
</organism>
<keyword evidence="44" id="KW-1185">Reference proteome</keyword>
<keyword evidence="13" id="KW-0964">Secreted</keyword>
<dbReference type="Pfam" id="PF18459">
    <property type="entry name" value="PCSK9_C1"/>
    <property type="match status" value="1"/>
</dbReference>
<dbReference type="InterPro" id="IPR037045">
    <property type="entry name" value="S8pro/Inhibitor_I9_sf"/>
</dbReference>
<dbReference type="Pfam" id="PF18463">
    <property type="entry name" value="PCSK9_C3"/>
    <property type="match status" value="1"/>
</dbReference>
<keyword evidence="21 36" id="KW-0378">Hydrolase</keyword>
<keyword evidence="17 36" id="KW-0645">Protease</keyword>
<evidence type="ECO:0000256" key="19">
    <source>
        <dbReference type="ARBA" id="ARBA00022729"/>
    </source>
</evidence>
<dbReference type="GO" id="GO:0008203">
    <property type="term" value="P:cholesterol metabolic process"/>
    <property type="evidence" value="ECO:0007669"/>
    <property type="project" value="UniProtKB-KW"/>
</dbReference>
<comment type="similarity">
    <text evidence="9 36">Belongs to the peptidase S8 family.</text>
</comment>
<evidence type="ECO:0000256" key="11">
    <source>
        <dbReference type="ARBA" id="ARBA00019781"/>
    </source>
</evidence>
<evidence type="ECO:0000256" key="5">
    <source>
        <dbReference type="ARBA" id="ARBA00004371"/>
    </source>
</evidence>
<dbReference type="GO" id="GO:0005794">
    <property type="term" value="C:Golgi apparatus"/>
    <property type="evidence" value="ECO:0007669"/>
    <property type="project" value="UniProtKB-SubCell"/>
</dbReference>
<feature type="chain" id="PRO_5019173091" description="Proprotein convertase subtilisin/kexin type 9" evidence="37">
    <location>
        <begin position="32"/>
        <end position="685"/>
    </location>
</feature>
<keyword evidence="31" id="KW-0325">Glycoprotein</keyword>
<evidence type="ECO:0000256" key="9">
    <source>
        <dbReference type="ARBA" id="ARBA00011073"/>
    </source>
</evidence>
<evidence type="ECO:0000256" key="35">
    <source>
        <dbReference type="ARBA" id="ARBA00032870"/>
    </source>
</evidence>
<dbReference type="STRING" id="75743.A0A401PNF4"/>
<keyword evidence="27" id="KW-0443">Lipid metabolism</keyword>
<gene>
    <name evidence="43" type="ORF">scyTo_0003744</name>
</gene>
<evidence type="ECO:0000256" key="4">
    <source>
        <dbReference type="ARBA" id="ARBA00004241"/>
    </source>
</evidence>
<keyword evidence="16" id="KW-0765">Sulfation</keyword>
<dbReference type="Gene3D" id="3.40.50.200">
    <property type="entry name" value="Peptidase S8/S53 domain"/>
    <property type="match status" value="1"/>
</dbReference>
<evidence type="ECO:0000256" key="31">
    <source>
        <dbReference type="ARBA" id="ARBA00023180"/>
    </source>
</evidence>
<dbReference type="InterPro" id="IPR015500">
    <property type="entry name" value="Peptidase_S8_subtilisin-rel"/>
</dbReference>
<comment type="subcellular location">
    <subcellularLocation>
        <location evidence="4">Cell surface</location>
    </subcellularLocation>
    <subcellularLocation>
        <location evidence="6">Cytoplasm</location>
    </subcellularLocation>
    <subcellularLocation>
        <location evidence="3">Endoplasmic reticulum</location>
    </subcellularLocation>
    <subcellularLocation>
        <location evidence="2">Endosome</location>
    </subcellularLocation>
    <subcellularLocation>
        <location evidence="7">Golgi apparatus</location>
    </subcellularLocation>
    <subcellularLocation>
        <location evidence="5">Lysosome</location>
    </subcellularLocation>
    <subcellularLocation>
        <location evidence="8">Secreted</location>
    </subcellularLocation>
</comment>
<evidence type="ECO:0000256" key="6">
    <source>
        <dbReference type="ARBA" id="ARBA00004496"/>
    </source>
</evidence>
<evidence type="ECO:0000256" key="18">
    <source>
        <dbReference type="ARBA" id="ARBA00022703"/>
    </source>
</evidence>
<feature type="active site" description="Charge relay system" evidence="36">
    <location>
        <position position="390"/>
    </location>
</feature>
<evidence type="ECO:0000256" key="36">
    <source>
        <dbReference type="PROSITE-ProRule" id="PRU01240"/>
    </source>
</evidence>
<dbReference type="CDD" id="cd04077">
    <property type="entry name" value="Peptidases_S8_PCSK9_ProteinaseK_like"/>
    <property type="match status" value="1"/>
</dbReference>
<keyword evidence="33" id="KW-0458">Lysosome</keyword>
<evidence type="ECO:0000256" key="27">
    <source>
        <dbReference type="ARBA" id="ARBA00023098"/>
    </source>
</evidence>
<feature type="domain" description="Proprotein convertase subtilisin/kexin type 9 C-terminal" evidence="40">
    <location>
        <begin position="454"/>
        <end position="534"/>
    </location>
</feature>
<keyword evidence="19 37" id="KW-0732">Signal</keyword>
<name>A0A401PNF4_SCYTO</name>
<evidence type="ECO:0000256" key="17">
    <source>
        <dbReference type="ARBA" id="ARBA00022670"/>
    </source>
</evidence>
<evidence type="ECO:0000256" key="2">
    <source>
        <dbReference type="ARBA" id="ARBA00004177"/>
    </source>
</evidence>
<keyword evidence="18" id="KW-0053">Apoptosis</keyword>
<dbReference type="InterPro" id="IPR010259">
    <property type="entry name" value="S8pro/Inhibitor_I9"/>
</dbReference>
<dbReference type="PROSITE" id="PS51892">
    <property type="entry name" value="SUBTILASE"/>
    <property type="match status" value="1"/>
</dbReference>
<evidence type="ECO:0000313" key="43">
    <source>
        <dbReference type="EMBL" id="GCB74653.1"/>
    </source>
</evidence>
<sequence length="685" mass="75407">TRGDTSITTMGDFTLWAKLLILSCFLSITSELEEEEKIDLPPAFNGEEEKPPQDSAIWSHSQAKPAPFHRSNIDAWRLPGQYIVVLKENTHKSQTERTIHRLRTKAAKHGYMTELLLVFHEVFKGFVIKMSSDALDMALRLPHIEYIEEDSSLFAQTSLWNLNRIAPSEQKMEQYTPPNNGDRVEVYLMDTSVQRNHREIEGKVLVADFENAPEEDGTRFYRQANKCDSHGTHIAGIVSGRDSGVAKGANVRSVKILNCQGRGTISGALAGLEFIRKTLILQPYRPLIVLLPFAGGFSHTLNAACRLLTQTDVTLIAAAGNYKDDACFYSPASEPEVITVGATDNNDQPSITGNMGTNFGRCVDLFAPGDDIISASSDCITCFTSKTGTSQAAAHVAGIAAMLMNADPNITVPELRQRLIHYSTKNAINDVWFPEEQRLITPNRIAQLTTPALTENQLLCRTVWSKRSGLAHSAKAIAYCNENEEMFSCSSFSKNGKRRGEHIEETHRMKKCIAHNAFGSQGVYAISRCCTWPRAECLVNTSSVDDDGAIQMAGCPHKGYLLTGCSSHSSTKFSDTVIPRANKQCTGQKETTSHATCCQAPSLQCEVKEQRSTGFTEKVMVSCDEGWTLTGCSAFSHGSQTHGAYTVDDTCMVIRSGKGKGAVAIAICCRKRRGELKYDPNVNYK</sequence>
<dbReference type="InterPro" id="IPR036852">
    <property type="entry name" value="Peptidase_S8/S53_dom_sf"/>
</dbReference>
<dbReference type="PANTHER" id="PTHR43806">
    <property type="entry name" value="PEPTIDASE S8"/>
    <property type="match status" value="1"/>
</dbReference>
<evidence type="ECO:0000256" key="15">
    <source>
        <dbReference type="ARBA" id="ARBA00022553"/>
    </source>
</evidence>
<dbReference type="GO" id="GO:0005615">
    <property type="term" value="C:extracellular space"/>
    <property type="evidence" value="ECO:0007669"/>
    <property type="project" value="TreeGrafter"/>
</dbReference>
<dbReference type="OMA" id="GEEMMGC"/>
<dbReference type="InterPro" id="IPR041051">
    <property type="entry name" value="PCSK9_C3"/>
</dbReference>
<dbReference type="Pfam" id="PF00082">
    <property type="entry name" value="Peptidase_S8"/>
    <property type="match status" value="1"/>
</dbReference>
<evidence type="ECO:0000259" key="41">
    <source>
        <dbReference type="Pfam" id="PF18463"/>
    </source>
</evidence>
<evidence type="ECO:0000313" key="44">
    <source>
        <dbReference type="Proteomes" id="UP000288216"/>
    </source>
</evidence>
<evidence type="ECO:0000256" key="8">
    <source>
        <dbReference type="ARBA" id="ARBA00004613"/>
    </source>
</evidence>
<accession>A0A401PNF4</accession>
<dbReference type="Gene3D" id="2.60.120.690">
    <property type="entry name" value="Proprotein convertase subtilisin/kexin type 9"/>
    <property type="match status" value="1"/>
</dbReference>